<dbReference type="PANTHER" id="PTHR47506">
    <property type="entry name" value="TRANSCRIPTIONAL REGULATORY PROTEIN"/>
    <property type="match status" value="1"/>
</dbReference>
<evidence type="ECO:0000256" key="4">
    <source>
        <dbReference type="PROSITE-ProRule" id="PRU00335"/>
    </source>
</evidence>
<dbReference type="GO" id="GO:0003677">
    <property type="term" value="F:DNA binding"/>
    <property type="evidence" value="ECO:0007669"/>
    <property type="project" value="UniProtKB-UniRule"/>
</dbReference>
<dbReference type="InterPro" id="IPR011075">
    <property type="entry name" value="TetR_C"/>
</dbReference>
<dbReference type="SUPFAM" id="SSF48498">
    <property type="entry name" value="Tetracyclin repressor-like, C-terminal domain"/>
    <property type="match status" value="1"/>
</dbReference>
<organism evidence="6 7">
    <name type="scientific">Methylobacillus rhizosphaerae</name>
    <dbReference type="NCBI Taxonomy" id="551994"/>
    <lineage>
        <taxon>Bacteria</taxon>
        <taxon>Pseudomonadati</taxon>
        <taxon>Pseudomonadota</taxon>
        <taxon>Betaproteobacteria</taxon>
        <taxon>Nitrosomonadales</taxon>
        <taxon>Methylophilaceae</taxon>
        <taxon>Methylobacillus</taxon>
    </lineage>
</organism>
<evidence type="ECO:0000313" key="7">
    <source>
        <dbReference type="Proteomes" id="UP000198305"/>
    </source>
</evidence>
<proteinExistence type="predicted"/>
<dbReference type="EMBL" id="FZOA01000010">
    <property type="protein sequence ID" value="SNS00779.1"/>
    <property type="molecule type" value="Genomic_DNA"/>
</dbReference>
<dbReference type="AlphaFoldDB" id="A0A239AZ48"/>
<sequence length="195" mass="21190">MNTELSPKAAEIIAHTRSLLEAGSYNSFSYADISARVHISKASIHHHFPSKAELVRVVVARYRIEARAGMAVLNQQLADPLDALKAYVNYWSKCIKDGTSSFCICALLAAEMPTIPEEVAAEVQGHFEDLSTWLTSIFAKGVAEGKFHLKDSPAIEARGFMASVHGAMLAARGFGDPQAFETLAQLSINRLTLAN</sequence>
<evidence type="ECO:0000256" key="2">
    <source>
        <dbReference type="ARBA" id="ARBA00023125"/>
    </source>
</evidence>
<dbReference type="RefSeq" id="WP_089376258.1">
    <property type="nucleotide sequence ID" value="NZ_FZOA01000010.1"/>
</dbReference>
<dbReference type="Pfam" id="PF00440">
    <property type="entry name" value="TetR_N"/>
    <property type="match status" value="1"/>
</dbReference>
<gene>
    <name evidence="6" type="ORF">SAMN05192560_2197</name>
</gene>
<evidence type="ECO:0000259" key="5">
    <source>
        <dbReference type="PROSITE" id="PS50977"/>
    </source>
</evidence>
<keyword evidence="3" id="KW-0804">Transcription</keyword>
<dbReference type="Pfam" id="PF16925">
    <property type="entry name" value="TetR_C_13"/>
    <property type="match status" value="1"/>
</dbReference>
<keyword evidence="2 4" id="KW-0238">DNA-binding</keyword>
<feature type="DNA-binding region" description="H-T-H motif" evidence="4">
    <location>
        <begin position="29"/>
        <end position="48"/>
    </location>
</feature>
<dbReference type="Gene3D" id="1.10.357.10">
    <property type="entry name" value="Tetracycline Repressor, domain 2"/>
    <property type="match status" value="1"/>
</dbReference>
<keyword evidence="1" id="KW-0805">Transcription regulation</keyword>
<dbReference type="InterPro" id="IPR001647">
    <property type="entry name" value="HTH_TetR"/>
</dbReference>
<evidence type="ECO:0000313" key="6">
    <source>
        <dbReference type="EMBL" id="SNS00779.1"/>
    </source>
</evidence>
<dbReference type="SUPFAM" id="SSF46689">
    <property type="entry name" value="Homeodomain-like"/>
    <property type="match status" value="1"/>
</dbReference>
<accession>A0A239AZ48</accession>
<dbReference type="OrthoDB" id="5293507at2"/>
<protein>
    <submittedName>
        <fullName evidence="6">Transcriptional regulator, TetR family</fullName>
    </submittedName>
</protein>
<evidence type="ECO:0000256" key="1">
    <source>
        <dbReference type="ARBA" id="ARBA00023015"/>
    </source>
</evidence>
<dbReference type="PROSITE" id="PS50977">
    <property type="entry name" value="HTH_TETR_2"/>
    <property type="match status" value="1"/>
</dbReference>
<dbReference type="InterPro" id="IPR009057">
    <property type="entry name" value="Homeodomain-like_sf"/>
</dbReference>
<name>A0A239AZ48_9PROT</name>
<dbReference type="InterPro" id="IPR036271">
    <property type="entry name" value="Tet_transcr_reg_TetR-rel_C_sf"/>
</dbReference>
<feature type="domain" description="HTH tetR-type" evidence="5">
    <location>
        <begin position="6"/>
        <end position="66"/>
    </location>
</feature>
<keyword evidence="7" id="KW-1185">Reference proteome</keyword>
<dbReference type="Proteomes" id="UP000198305">
    <property type="component" value="Unassembled WGS sequence"/>
</dbReference>
<dbReference type="PANTHER" id="PTHR47506:SF1">
    <property type="entry name" value="HTH-TYPE TRANSCRIPTIONAL REGULATOR YJDC"/>
    <property type="match status" value="1"/>
</dbReference>
<reference evidence="7" key="1">
    <citation type="submission" date="2017-06" db="EMBL/GenBank/DDBJ databases">
        <authorList>
            <person name="Varghese N."/>
            <person name="Submissions S."/>
        </authorList>
    </citation>
    <scope>NUCLEOTIDE SEQUENCE [LARGE SCALE GENOMIC DNA]</scope>
    <source>
        <strain evidence="7">Ca-68</strain>
    </source>
</reference>
<evidence type="ECO:0000256" key="3">
    <source>
        <dbReference type="ARBA" id="ARBA00023163"/>
    </source>
</evidence>